<dbReference type="InterPro" id="IPR020846">
    <property type="entry name" value="MFS_dom"/>
</dbReference>
<dbReference type="AlphaFoldDB" id="A0A2V1DD52"/>
<feature type="transmembrane region" description="Helical" evidence="6">
    <location>
        <begin position="187"/>
        <end position="207"/>
    </location>
</feature>
<feature type="transmembrane region" description="Helical" evidence="6">
    <location>
        <begin position="66"/>
        <end position="87"/>
    </location>
</feature>
<sequence length="468" mass="51032">MPRADEYPLVSWDSPTDPANPVNFSTRYRWTLILLASSITFMTSISSSMLAPAVPAILAEYDSTNSTLGSFLITVYLLGLGVGPLFWGPLSEIYGRLPVQHVGDVGFLAFTILCAESKSLAMLAIARLLQGTLASVPMVNGGALIADMVKQEERGLALSIYTMGILIAPSVGPVAGGFLATAKGWRWVFWLISIILGALSVMAAFTWRETYAPVILRHKAKKLRKISGIRFRGEHDVSLTSTARFKQGIGRVFQMLALSPIILMLSIYMGLIYSYFYLLLTTLAPVYEALYGWKPNMTGLAFLGMGVGFGICQLIYAGISDRILKSMAQKSGEMKPEYRLLPTIAGGLLVPVALFWYGWAAQARIHWIVPIIGTSLLAFGHNLIFMGIQSYIVDAFTLHAASGLSANAVTRSVMASVLPLAAPKMYDTLGLGWGNSLLGFLALAMVPVPWLFVIHGERLRTWNSGRFM</sequence>
<name>A0A2V1DD52_9PLEO</name>
<accession>A0A2V1DD52</accession>
<proteinExistence type="inferred from homology"/>
<feature type="transmembrane region" description="Helical" evidence="6">
    <location>
        <begin position="158"/>
        <end position="181"/>
    </location>
</feature>
<feature type="transmembrane region" description="Helical" evidence="6">
    <location>
        <begin position="300"/>
        <end position="319"/>
    </location>
</feature>
<feature type="domain" description="Major facilitator superfamily (MFS) profile" evidence="7">
    <location>
        <begin position="32"/>
        <end position="459"/>
    </location>
</feature>
<protein>
    <submittedName>
        <fullName evidence="8">MFS general substrate transporter</fullName>
    </submittedName>
</protein>
<feature type="transmembrane region" description="Helical" evidence="6">
    <location>
        <begin position="430"/>
        <end position="453"/>
    </location>
</feature>
<dbReference type="Pfam" id="PF07690">
    <property type="entry name" value="MFS_1"/>
    <property type="match status" value="1"/>
</dbReference>
<dbReference type="GO" id="GO:0022857">
    <property type="term" value="F:transmembrane transporter activity"/>
    <property type="evidence" value="ECO:0007669"/>
    <property type="project" value="InterPro"/>
</dbReference>
<dbReference type="InterPro" id="IPR011701">
    <property type="entry name" value="MFS"/>
</dbReference>
<dbReference type="PANTHER" id="PTHR23502:SF68">
    <property type="entry name" value="MULTIDRUG TRANSPORTER, PUTATIVE (AFU_ORTHOLOGUE AFUA_3G01120)-RELATED"/>
    <property type="match status" value="1"/>
</dbReference>
<dbReference type="CDD" id="cd17323">
    <property type="entry name" value="MFS_Tpo1_MDR_like"/>
    <property type="match status" value="1"/>
</dbReference>
<evidence type="ECO:0000256" key="1">
    <source>
        <dbReference type="ARBA" id="ARBA00004141"/>
    </source>
</evidence>
<dbReference type="PROSITE" id="PS50850">
    <property type="entry name" value="MFS"/>
    <property type="match status" value="1"/>
</dbReference>
<comment type="subcellular location">
    <subcellularLocation>
        <location evidence="1">Membrane</location>
        <topology evidence="1">Multi-pass membrane protein</topology>
    </subcellularLocation>
</comment>
<dbReference type="Gene3D" id="1.20.1250.20">
    <property type="entry name" value="MFS general substrate transporter like domains"/>
    <property type="match status" value="1"/>
</dbReference>
<evidence type="ECO:0000256" key="6">
    <source>
        <dbReference type="SAM" id="Phobius"/>
    </source>
</evidence>
<dbReference type="FunFam" id="1.20.1250.20:FF:000011">
    <property type="entry name" value="MFS multidrug transporter, putative"/>
    <property type="match status" value="1"/>
</dbReference>
<keyword evidence="3 6" id="KW-0812">Transmembrane</keyword>
<reference evidence="8 9" key="1">
    <citation type="journal article" date="2018" name="Sci. Rep.">
        <title>Comparative genomics provides insights into the lifestyle and reveals functional heterogeneity of dark septate endophytic fungi.</title>
        <authorList>
            <person name="Knapp D.G."/>
            <person name="Nemeth J.B."/>
            <person name="Barry K."/>
            <person name="Hainaut M."/>
            <person name="Henrissat B."/>
            <person name="Johnson J."/>
            <person name="Kuo A."/>
            <person name="Lim J.H.P."/>
            <person name="Lipzen A."/>
            <person name="Nolan M."/>
            <person name="Ohm R.A."/>
            <person name="Tamas L."/>
            <person name="Grigoriev I.V."/>
            <person name="Spatafora J.W."/>
            <person name="Nagy L.G."/>
            <person name="Kovacs G.M."/>
        </authorList>
    </citation>
    <scope>NUCLEOTIDE SEQUENCE [LARGE SCALE GENOMIC DNA]</scope>
    <source>
        <strain evidence="8 9">DSE2036</strain>
    </source>
</reference>
<keyword evidence="5 6" id="KW-0472">Membrane</keyword>
<evidence type="ECO:0000256" key="4">
    <source>
        <dbReference type="ARBA" id="ARBA00022989"/>
    </source>
</evidence>
<feature type="transmembrane region" description="Helical" evidence="6">
    <location>
        <begin position="30"/>
        <end position="54"/>
    </location>
</feature>
<gene>
    <name evidence="8" type="ORF">DM02DRAFT_536015</name>
</gene>
<evidence type="ECO:0000259" key="7">
    <source>
        <dbReference type="PROSITE" id="PS50850"/>
    </source>
</evidence>
<dbReference type="InterPro" id="IPR036259">
    <property type="entry name" value="MFS_trans_sf"/>
</dbReference>
<feature type="transmembrane region" description="Helical" evidence="6">
    <location>
        <begin position="340"/>
        <end position="359"/>
    </location>
</feature>
<dbReference type="OrthoDB" id="5296287at2759"/>
<dbReference type="Proteomes" id="UP000244855">
    <property type="component" value="Unassembled WGS sequence"/>
</dbReference>
<dbReference type="SUPFAM" id="SSF103473">
    <property type="entry name" value="MFS general substrate transporter"/>
    <property type="match status" value="1"/>
</dbReference>
<evidence type="ECO:0000256" key="3">
    <source>
        <dbReference type="ARBA" id="ARBA00022692"/>
    </source>
</evidence>
<keyword evidence="9" id="KW-1185">Reference proteome</keyword>
<feature type="transmembrane region" description="Helical" evidence="6">
    <location>
        <begin position="365"/>
        <end position="384"/>
    </location>
</feature>
<dbReference type="EMBL" id="KZ805475">
    <property type="protein sequence ID" value="PVH96076.1"/>
    <property type="molecule type" value="Genomic_DNA"/>
</dbReference>
<comment type="similarity">
    <text evidence="2">Belongs to the major facilitator superfamily.</text>
</comment>
<dbReference type="PANTHER" id="PTHR23502">
    <property type="entry name" value="MAJOR FACILITATOR SUPERFAMILY"/>
    <property type="match status" value="1"/>
</dbReference>
<evidence type="ECO:0000256" key="5">
    <source>
        <dbReference type="ARBA" id="ARBA00023136"/>
    </source>
</evidence>
<keyword evidence="4 6" id="KW-1133">Transmembrane helix</keyword>
<feature type="transmembrane region" description="Helical" evidence="6">
    <location>
        <begin position="256"/>
        <end position="280"/>
    </location>
</feature>
<dbReference type="GO" id="GO:0016020">
    <property type="term" value="C:membrane"/>
    <property type="evidence" value="ECO:0007669"/>
    <property type="project" value="UniProtKB-SubCell"/>
</dbReference>
<evidence type="ECO:0000256" key="2">
    <source>
        <dbReference type="ARBA" id="ARBA00008335"/>
    </source>
</evidence>
<organism evidence="8 9">
    <name type="scientific">Periconia macrospinosa</name>
    <dbReference type="NCBI Taxonomy" id="97972"/>
    <lineage>
        <taxon>Eukaryota</taxon>
        <taxon>Fungi</taxon>
        <taxon>Dikarya</taxon>
        <taxon>Ascomycota</taxon>
        <taxon>Pezizomycotina</taxon>
        <taxon>Dothideomycetes</taxon>
        <taxon>Pleosporomycetidae</taxon>
        <taxon>Pleosporales</taxon>
        <taxon>Massarineae</taxon>
        <taxon>Periconiaceae</taxon>
        <taxon>Periconia</taxon>
    </lineage>
</organism>
<dbReference type="STRING" id="97972.A0A2V1DD52"/>
<evidence type="ECO:0000313" key="9">
    <source>
        <dbReference type="Proteomes" id="UP000244855"/>
    </source>
</evidence>
<evidence type="ECO:0000313" key="8">
    <source>
        <dbReference type="EMBL" id="PVH96076.1"/>
    </source>
</evidence>